<dbReference type="PANTHER" id="PTHR46663">
    <property type="entry name" value="DIGUANYLATE CYCLASE DGCT-RELATED"/>
    <property type="match status" value="1"/>
</dbReference>
<dbReference type="EMBL" id="LSLI01000006">
    <property type="protein sequence ID" value="KXS33450.1"/>
    <property type="molecule type" value="Genomic_DNA"/>
</dbReference>
<dbReference type="InterPro" id="IPR029787">
    <property type="entry name" value="Nucleotide_cyclase"/>
</dbReference>
<dbReference type="Pfam" id="PF00990">
    <property type="entry name" value="GGDEF"/>
    <property type="match status" value="1"/>
</dbReference>
<dbReference type="AlphaFoldDB" id="A0A139BWX3"/>
<sequence>MEGTLNNSGFDPRYPGENNSLLSRLLVRYRSCPETEHEQATLRLFLTCSGILYLWLVAHFNLIGTVTERAEVTKLWAQWWWPSMYFLCALVHIVSLLVKPTRLILRRNAMLFLDNAFITVLALHGGLFTPFVAFYFWIAIGYGFRYGPNWLIYSASSSIMFISLAVYMVPTWNAGSTAGFSIILSLSIASGHAYFLLKRLKLTQQKLVLKASELENLATRDSLTGLANRALLMDRLAHAITLATRKEGDVALLFIDVDGMKTVNDRIGHAAGDALLIEISNKLQARLRAVDTFARIAGDEFVIILEGVTDRQSVLNVADIVLEEVCSVTSITGQDIKISASIGIAWLSSIPRMLWKPDTLLAAADNAMYAAKRSGKNRYCIAAVNVP</sequence>
<keyword evidence="1" id="KW-1133">Transmembrane helix</keyword>
<dbReference type="CDD" id="cd01949">
    <property type="entry name" value="GGDEF"/>
    <property type="match status" value="1"/>
</dbReference>
<dbReference type="GO" id="GO:0003824">
    <property type="term" value="F:catalytic activity"/>
    <property type="evidence" value="ECO:0007669"/>
    <property type="project" value="UniProtKB-ARBA"/>
</dbReference>
<keyword evidence="1" id="KW-0812">Transmembrane</keyword>
<dbReference type="SMART" id="SM00267">
    <property type="entry name" value="GGDEF"/>
    <property type="match status" value="1"/>
</dbReference>
<feature type="domain" description="GGDEF" evidence="2">
    <location>
        <begin position="248"/>
        <end position="384"/>
    </location>
</feature>
<organism evidence="3 4">
    <name type="scientific">Candidatus Gallionella acididurans</name>
    <dbReference type="NCBI Taxonomy" id="1796491"/>
    <lineage>
        <taxon>Bacteria</taxon>
        <taxon>Pseudomonadati</taxon>
        <taxon>Pseudomonadota</taxon>
        <taxon>Betaproteobacteria</taxon>
        <taxon>Nitrosomonadales</taxon>
        <taxon>Gallionellaceae</taxon>
        <taxon>Gallionella</taxon>
    </lineage>
</organism>
<dbReference type="InterPro" id="IPR000160">
    <property type="entry name" value="GGDEF_dom"/>
</dbReference>
<proteinExistence type="predicted"/>
<feature type="transmembrane region" description="Helical" evidence="1">
    <location>
        <begin position="79"/>
        <end position="98"/>
    </location>
</feature>
<reference evidence="3 4" key="2">
    <citation type="submission" date="2016-03" db="EMBL/GenBank/DDBJ databases">
        <title>New uncultured bacterium of the family Gallionellaceae from acid mine drainage: description and reconstruction of genome based on metagenomic analysis of microbial community.</title>
        <authorList>
            <person name="Kadnikov V."/>
            <person name="Ivasenko D."/>
            <person name="Beletsky A."/>
            <person name="Mardanov A."/>
            <person name="Danilova E."/>
            <person name="Pimenov N."/>
            <person name="Karnachuk O."/>
            <person name="Ravin N."/>
        </authorList>
    </citation>
    <scope>NUCLEOTIDE SEQUENCE [LARGE SCALE GENOMIC DNA]</scope>
    <source>
        <strain evidence="3">ShG14-8</strain>
    </source>
</reference>
<accession>A0A139BWX3</accession>
<evidence type="ECO:0000256" key="1">
    <source>
        <dbReference type="SAM" id="Phobius"/>
    </source>
</evidence>
<dbReference type="FunFam" id="3.30.70.270:FF:000001">
    <property type="entry name" value="Diguanylate cyclase domain protein"/>
    <property type="match status" value="1"/>
</dbReference>
<evidence type="ECO:0000313" key="4">
    <source>
        <dbReference type="Proteomes" id="UP000070578"/>
    </source>
</evidence>
<dbReference type="Proteomes" id="UP000070578">
    <property type="component" value="Unassembled WGS sequence"/>
</dbReference>
<dbReference type="PANTHER" id="PTHR46663:SF2">
    <property type="entry name" value="GGDEF DOMAIN-CONTAINING PROTEIN"/>
    <property type="match status" value="1"/>
</dbReference>
<feature type="transmembrane region" description="Helical" evidence="1">
    <location>
        <begin position="44"/>
        <end position="67"/>
    </location>
</feature>
<dbReference type="InterPro" id="IPR052163">
    <property type="entry name" value="DGC-Regulatory_Protein"/>
</dbReference>
<name>A0A139BWX3_9PROT</name>
<dbReference type="Gene3D" id="3.30.70.270">
    <property type="match status" value="1"/>
</dbReference>
<dbReference type="InterPro" id="IPR043128">
    <property type="entry name" value="Rev_trsase/Diguanyl_cyclase"/>
</dbReference>
<comment type="caution">
    <text evidence="3">The sequence shown here is derived from an EMBL/GenBank/DDBJ whole genome shotgun (WGS) entry which is preliminary data.</text>
</comment>
<protein>
    <submittedName>
        <fullName evidence="3">Putative diguanylate cyclase (GGDEF domain)</fullName>
    </submittedName>
</protein>
<keyword evidence="1" id="KW-0472">Membrane</keyword>
<dbReference type="PROSITE" id="PS50887">
    <property type="entry name" value="GGDEF"/>
    <property type="match status" value="1"/>
</dbReference>
<gene>
    <name evidence="3" type="ORF">AWT59_0476</name>
</gene>
<dbReference type="NCBIfam" id="TIGR00254">
    <property type="entry name" value="GGDEF"/>
    <property type="match status" value="1"/>
</dbReference>
<evidence type="ECO:0000259" key="2">
    <source>
        <dbReference type="PROSITE" id="PS50887"/>
    </source>
</evidence>
<feature type="transmembrane region" description="Helical" evidence="1">
    <location>
        <begin position="178"/>
        <end position="197"/>
    </location>
</feature>
<feature type="transmembrane region" description="Helical" evidence="1">
    <location>
        <begin position="118"/>
        <end position="138"/>
    </location>
</feature>
<reference evidence="3 4" key="1">
    <citation type="submission" date="2016-02" db="EMBL/GenBank/DDBJ databases">
        <authorList>
            <person name="Wen L."/>
            <person name="He K."/>
            <person name="Yang H."/>
        </authorList>
    </citation>
    <scope>NUCLEOTIDE SEQUENCE [LARGE SCALE GENOMIC DNA]</scope>
    <source>
        <strain evidence="3">ShG14-8</strain>
    </source>
</reference>
<feature type="transmembrane region" description="Helical" evidence="1">
    <location>
        <begin position="150"/>
        <end position="172"/>
    </location>
</feature>
<evidence type="ECO:0000313" key="3">
    <source>
        <dbReference type="EMBL" id="KXS33450.1"/>
    </source>
</evidence>
<dbReference type="SUPFAM" id="SSF55073">
    <property type="entry name" value="Nucleotide cyclase"/>
    <property type="match status" value="1"/>
</dbReference>